<keyword evidence="3" id="KW-0732">Signal</keyword>
<keyword evidence="5" id="KW-1185">Reference proteome</keyword>
<dbReference type="SUPFAM" id="SSF49899">
    <property type="entry name" value="Concanavalin A-like lectins/glucanases"/>
    <property type="match status" value="1"/>
</dbReference>
<dbReference type="EMBL" id="LWDF02000021">
    <property type="protein sequence ID" value="KAE8259999.1"/>
    <property type="molecule type" value="Genomic_DNA"/>
</dbReference>
<evidence type="ECO:0000313" key="5">
    <source>
        <dbReference type="Proteomes" id="UP000077521"/>
    </source>
</evidence>
<evidence type="ECO:0000256" key="2">
    <source>
        <dbReference type="SAM" id="Phobius"/>
    </source>
</evidence>
<sequence>MKLRSSSAIAVATAAFLAQEATAAITSFSLNKTYNPNDFLTDFEWYTKPDPTHGLINYLSQSAAMEANLTEVRDGSLFLRVDTTPTALEGRGSVRITSKDQWSDGVYVLNVSHVPYGCSVWPAFWTVTVDYDTGAWPAGGEIDIVENANDQFPGNLASLHTNPGCTIPSKISSQLSSSTVQYTDCSGKTAENTGCRVMMGSNPPTWGAPLNRNGGGMFALVRDLSPGGSGISVWYWEPDAVPSDLRASSKAVDVSGWGTPAVHFDVADTCASYFGPHNIVINTALAGDWAAATWNESGNCAATYGAITDQVAFNGSSYSTAYWQIDSLRMFTSSLSPPASSGTGSSSNSNTAGTSGNGNSNGNTNTNSNGNTGGNTGNSAAWYAARVGVASTAVLVLTASVVVLL</sequence>
<keyword evidence="2" id="KW-1133">Transmembrane helix</keyword>
<dbReference type="GO" id="GO:0004553">
    <property type="term" value="F:hydrolase activity, hydrolyzing O-glycosyl compounds"/>
    <property type="evidence" value="ECO:0007669"/>
    <property type="project" value="InterPro"/>
</dbReference>
<feature type="signal peptide" evidence="3">
    <location>
        <begin position="1"/>
        <end position="23"/>
    </location>
</feature>
<protein>
    <submittedName>
        <fullName evidence="4">Uncharacterized protein</fullName>
    </submittedName>
</protein>
<dbReference type="AlphaFoldDB" id="A0A177TXL1"/>
<dbReference type="Proteomes" id="UP000077521">
    <property type="component" value="Unassembled WGS sequence"/>
</dbReference>
<dbReference type="GO" id="GO:0009251">
    <property type="term" value="P:glucan catabolic process"/>
    <property type="evidence" value="ECO:0007669"/>
    <property type="project" value="TreeGrafter"/>
</dbReference>
<dbReference type="Gene3D" id="2.60.120.200">
    <property type="match status" value="1"/>
</dbReference>
<proteinExistence type="predicted"/>
<evidence type="ECO:0000256" key="3">
    <source>
        <dbReference type="SAM" id="SignalP"/>
    </source>
</evidence>
<name>A0A177TXL1_9BASI</name>
<dbReference type="InterPro" id="IPR000757">
    <property type="entry name" value="Beta-glucanase-like"/>
</dbReference>
<dbReference type="PROSITE" id="PS51762">
    <property type="entry name" value="GH16_2"/>
    <property type="match status" value="1"/>
</dbReference>
<dbReference type="InterPro" id="IPR050546">
    <property type="entry name" value="Glycosyl_Hydrlase_16"/>
</dbReference>
<keyword evidence="2" id="KW-0812">Transmembrane</keyword>
<feature type="transmembrane region" description="Helical" evidence="2">
    <location>
        <begin position="381"/>
        <end position="404"/>
    </location>
</feature>
<reference evidence="4" key="2">
    <citation type="journal article" date="2019" name="IMA Fungus">
        <title>Genome sequencing and comparison of five Tilletia species to identify candidate genes for the detection of regulated species infecting wheat.</title>
        <authorList>
            <person name="Nguyen H.D.T."/>
            <person name="Sultana T."/>
            <person name="Kesanakurti P."/>
            <person name="Hambleton S."/>
        </authorList>
    </citation>
    <scope>NUCLEOTIDE SEQUENCE</scope>
    <source>
        <strain evidence="4">DAOMC 236416</strain>
    </source>
</reference>
<dbReference type="PANTHER" id="PTHR10963">
    <property type="entry name" value="GLYCOSYL HYDROLASE-RELATED"/>
    <property type="match status" value="1"/>
</dbReference>
<organism evidence="4 5">
    <name type="scientific">Tilletia indica</name>
    <dbReference type="NCBI Taxonomy" id="43049"/>
    <lineage>
        <taxon>Eukaryota</taxon>
        <taxon>Fungi</taxon>
        <taxon>Dikarya</taxon>
        <taxon>Basidiomycota</taxon>
        <taxon>Ustilaginomycotina</taxon>
        <taxon>Exobasidiomycetes</taxon>
        <taxon>Tilletiales</taxon>
        <taxon>Tilletiaceae</taxon>
        <taxon>Tilletia</taxon>
    </lineage>
</organism>
<feature type="compositionally biased region" description="Low complexity" evidence="1">
    <location>
        <begin position="339"/>
        <end position="370"/>
    </location>
</feature>
<dbReference type="InterPro" id="IPR013320">
    <property type="entry name" value="ConA-like_dom_sf"/>
</dbReference>
<gene>
    <name evidence="4" type="ORF">A4X13_0g646</name>
</gene>
<accession>A0A177TXL1</accession>
<dbReference type="PANTHER" id="PTHR10963:SF24">
    <property type="entry name" value="GLYCOSIDASE C21B10.07-RELATED"/>
    <property type="match status" value="1"/>
</dbReference>
<feature type="region of interest" description="Disordered" evidence="1">
    <location>
        <begin position="339"/>
        <end position="373"/>
    </location>
</feature>
<evidence type="ECO:0000313" key="4">
    <source>
        <dbReference type="EMBL" id="KAE8259999.1"/>
    </source>
</evidence>
<dbReference type="Pfam" id="PF26113">
    <property type="entry name" value="GH16_XgeA"/>
    <property type="match status" value="1"/>
</dbReference>
<feature type="chain" id="PRO_5044292199" evidence="3">
    <location>
        <begin position="24"/>
        <end position="405"/>
    </location>
</feature>
<evidence type="ECO:0000256" key="1">
    <source>
        <dbReference type="SAM" id="MobiDB-lite"/>
    </source>
</evidence>
<reference evidence="4" key="1">
    <citation type="submission" date="2016-04" db="EMBL/GenBank/DDBJ databases">
        <authorList>
            <person name="Nguyen H.D."/>
            <person name="Samba Siva P."/>
            <person name="Cullis J."/>
            <person name="Levesque C.A."/>
            <person name="Hambleton S."/>
        </authorList>
    </citation>
    <scope>NUCLEOTIDE SEQUENCE</scope>
    <source>
        <strain evidence="4">DAOMC 236416</strain>
    </source>
</reference>
<keyword evidence="2" id="KW-0472">Membrane</keyword>
<comment type="caution">
    <text evidence="4">The sequence shown here is derived from an EMBL/GenBank/DDBJ whole genome shotgun (WGS) entry which is preliminary data.</text>
</comment>